<dbReference type="Gene3D" id="2.40.50.100">
    <property type="match status" value="2"/>
</dbReference>
<feature type="domain" description="AprE-like beta-barrel" evidence="12">
    <location>
        <begin position="340"/>
        <end position="431"/>
    </location>
</feature>
<feature type="domain" description="AprE-like long alpha-helical hairpin" evidence="11">
    <location>
        <begin position="116"/>
        <end position="294"/>
    </location>
</feature>
<dbReference type="NCBIfam" id="TIGR01843">
    <property type="entry name" value="type_I_hlyD"/>
    <property type="match status" value="1"/>
</dbReference>
<dbReference type="Proteomes" id="UP000431684">
    <property type="component" value="Unassembled WGS sequence"/>
</dbReference>
<evidence type="ECO:0000256" key="8">
    <source>
        <dbReference type="ARBA" id="ARBA00023136"/>
    </source>
</evidence>
<organism evidence="13 14">
    <name type="scientific">Pseudoduganella dura</name>
    <dbReference type="NCBI Taxonomy" id="321982"/>
    <lineage>
        <taxon>Bacteria</taxon>
        <taxon>Pseudomonadati</taxon>
        <taxon>Pseudomonadota</taxon>
        <taxon>Betaproteobacteria</taxon>
        <taxon>Burkholderiales</taxon>
        <taxon>Oxalobacteraceae</taxon>
        <taxon>Telluria group</taxon>
        <taxon>Pseudoduganella</taxon>
    </lineage>
</organism>
<dbReference type="InterPro" id="IPR058982">
    <property type="entry name" value="Beta-barrel_AprE"/>
</dbReference>
<dbReference type="AlphaFoldDB" id="A0A6I3XD64"/>
<dbReference type="PANTHER" id="PTHR30386:SF17">
    <property type="entry name" value="ALKALINE PROTEASE SECRETION PROTEIN APRE"/>
    <property type="match status" value="1"/>
</dbReference>
<protein>
    <recommendedName>
        <fullName evidence="9">Membrane fusion protein (MFP) family protein</fullName>
    </recommendedName>
</protein>
<comment type="subcellular location">
    <subcellularLocation>
        <location evidence="1 9">Cell inner membrane</location>
        <topology evidence="1 9">Single-pass membrane protein</topology>
    </subcellularLocation>
</comment>
<accession>A0A6I3XD64</accession>
<evidence type="ECO:0000313" key="13">
    <source>
        <dbReference type="EMBL" id="MUI14449.1"/>
    </source>
</evidence>
<keyword evidence="8 9" id="KW-0472">Membrane</keyword>
<keyword evidence="14" id="KW-1185">Reference proteome</keyword>
<dbReference type="GO" id="GO:0015031">
    <property type="term" value="P:protein transport"/>
    <property type="evidence" value="ECO:0007669"/>
    <property type="project" value="InterPro"/>
</dbReference>
<dbReference type="InterPro" id="IPR050739">
    <property type="entry name" value="MFP"/>
</dbReference>
<comment type="caution">
    <text evidence="13">The sequence shown here is derived from an EMBL/GenBank/DDBJ whole genome shotgun (WGS) entry which is preliminary data.</text>
</comment>
<name>A0A6I3XD64_9BURK</name>
<evidence type="ECO:0000256" key="7">
    <source>
        <dbReference type="ARBA" id="ARBA00022989"/>
    </source>
</evidence>
<evidence type="ECO:0000256" key="2">
    <source>
        <dbReference type="ARBA" id="ARBA00009477"/>
    </source>
</evidence>
<proteinExistence type="inferred from homology"/>
<dbReference type="InterPro" id="IPR010129">
    <property type="entry name" value="T1SS_HlyD"/>
</dbReference>
<evidence type="ECO:0000259" key="12">
    <source>
        <dbReference type="Pfam" id="PF26002"/>
    </source>
</evidence>
<dbReference type="Gene3D" id="1.10.287.470">
    <property type="entry name" value="Helix hairpin bin"/>
    <property type="match status" value="1"/>
</dbReference>
<sequence>MVNIVKSSDNGASDVISHDVSPITVQTDDRIYTRLGWFIVLAGVVGFLIWAFTAPLDKGVPMSGFVAKESNRKAIQLLSGGTVSEILVRDGDVVKAGQVLVRMNDVQVTSAQAMTLAQYFSARAAEARLQAELRGDKSVPFPPALEEFKADQEVAQAVALQNELLASRRMALQNELGAMQENIAGLNAQTKGLEESRAAKKAQLDILKEQLENSRDLAKEGYIPRSRLLDLERTYSQIGGAISEDIGNIARGRRQVAELNLRSAQRQQEYQKEVRAQLSDVRKEADALQARLVGQNYDVANVEVKSPVDGVVVGSSIFTKGGVVSPGAHMMEIVPAQDALVVEGQLPVNLVDKVRPGLPTELIFSAFNTNHTPHIPGELVQIAADRTVDEKTGNAYYKVRARVTPEGAKLIADKKLEIVSGMPVELFVKTGERTMMSYLMKPIVDRAHSALSED</sequence>
<keyword evidence="10" id="KW-0175">Coiled coil</keyword>
<dbReference type="PRINTS" id="PR01490">
    <property type="entry name" value="RTXTOXIND"/>
</dbReference>
<keyword evidence="6 9" id="KW-0812">Transmembrane</keyword>
<evidence type="ECO:0000256" key="1">
    <source>
        <dbReference type="ARBA" id="ARBA00004377"/>
    </source>
</evidence>
<dbReference type="PANTHER" id="PTHR30386">
    <property type="entry name" value="MEMBRANE FUSION SUBUNIT OF EMRAB-TOLC MULTIDRUG EFFLUX PUMP"/>
    <property type="match status" value="1"/>
</dbReference>
<evidence type="ECO:0000256" key="3">
    <source>
        <dbReference type="ARBA" id="ARBA00022448"/>
    </source>
</evidence>
<evidence type="ECO:0000256" key="5">
    <source>
        <dbReference type="ARBA" id="ARBA00022519"/>
    </source>
</evidence>
<keyword evidence="5 9" id="KW-0997">Cell inner membrane</keyword>
<keyword evidence="7 9" id="KW-1133">Transmembrane helix</keyword>
<comment type="similarity">
    <text evidence="2 9">Belongs to the membrane fusion protein (MFP) (TC 8.A.1) family.</text>
</comment>
<dbReference type="RefSeq" id="WP_155710140.1">
    <property type="nucleotide sequence ID" value="NZ_BMWU01000036.1"/>
</dbReference>
<gene>
    <name evidence="13" type="ORF">GJV26_18580</name>
</gene>
<keyword evidence="4 9" id="KW-1003">Cell membrane</keyword>
<dbReference type="InterPro" id="IPR058781">
    <property type="entry name" value="HH_AprE-like"/>
</dbReference>
<feature type="transmembrane region" description="Helical" evidence="9">
    <location>
        <begin position="35"/>
        <end position="53"/>
    </location>
</feature>
<evidence type="ECO:0000256" key="6">
    <source>
        <dbReference type="ARBA" id="ARBA00022692"/>
    </source>
</evidence>
<reference evidence="13 14" key="1">
    <citation type="submission" date="2019-11" db="EMBL/GenBank/DDBJ databases">
        <title>Draft Genome Sequences of Six Type Strains of the Genus Massilia.</title>
        <authorList>
            <person name="Miess H."/>
            <person name="Frediansyah A."/>
            <person name="Goeker M."/>
            <person name="Gross H."/>
        </authorList>
    </citation>
    <scope>NUCLEOTIDE SEQUENCE [LARGE SCALE GENOMIC DNA]</scope>
    <source>
        <strain evidence="13 14">DSM 17513</strain>
    </source>
</reference>
<evidence type="ECO:0000256" key="4">
    <source>
        <dbReference type="ARBA" id="ARBA00022475"/>
    </source>
</evidence>
<dbReference type="SUPFAM" id="SSF111369">
    <property type="entry name" value="HlyD-like secretion proteins"/>
    <property type="match status" value="1"/>
</dbReference>
<evidence type="ECO:0000313" key="14">
    <source>
        <dbReference type="Proteomes" id="UP000431684"/>
    </source>
</evidence>
<dbReference type="Pfam" id="PF25994">
    <property type="entry name" value="HH_AprE"/>
    <property type="match status" value="1"/>
</dbReference>
<keyword evidence="3 9" id="KW-0813">Transport</keyword>
<dbReference type="Pfam" id="PF26002">
    <property type="entry name" value="Beta-barrel_AprE"/>
    <property type="match status" value="1"/>
</dbReference>
<dbReference type="OrthoDB" id="9775513at2"/>
<feature type="coiled-coil region" evidence="10">
    <location>
        <begin position="162"/>
        <end position="217"/>
    </location>
</feature>
<dbReference type="EMBL" id="WNWM01000002">
    <property type="protein sequence ID" value="MUI14449.1"/>
    <property type="molecule type" value="Genomic_DNA"/>
</dbReference>
<dbReference type="Gene3D" id="2.40.30.170">
    <property type="match status" value="1"/>
</dbReference>
<evidence type="ECO:0000256" key="9">
    <source>
        <dbReference type="RuleBase" id="RU365093"/>
    </source>
</evidence>
<evidence type="ECO:0000256" key="10">
    <source>
        <dbReference type="SAM" id="Coils"/>
    </source>
</evidence>
<dbReference type="GO" id="GO:0005886">
    <property type="term" value="C:plasma membrane"/>
    <property type="evidence" value="ECO:0007669"/>
    <property type="project" value="UniProtKB-SubCell"/>
</dbReference>
<evidence type="ECO:0000259" key="11">
    <source>
        <dbReference type="Pfam" id="PF25994"/>
    </source>
</evidence>